<proteinExistence type="inferred from homology"/>
<evidence type="ECO:0000256" key="5">
    <source>
        <dbReference type="ARBA" id="ARBA00022679"/>
    </source>
</evidence>
<dbReference type="SMART" id="SM00388">
    <property type="entry name" value="HisKA"/>
    <property type="match status" value="1"/>
</dbReference>
<dbReference type="GO" id="GO:0005524">
    <property type="term" value="F:ATP binding"/>
    <property type="evidence" value="ECO:0007669"/>
    <property type="project" value="UniProtKB-KW"/>
</dbReference>
<evidence type="ECO:0000256" key="4">
    <source>
        <dbReference type="ARBA" id="ARBA00022553"/>
    </source>
</evidence>
<feature type="domain" description="Response regulatory" evidence="15">
    <location>
        <begin position="791"/>
        <end position="906"/>
    </location>
</feature>
<accession>A0A7Y6BXC4</accession>
<dbReference type="PRINTS" id="PR00344">
    <property type="entry name" value="BCTRLSENSOR"/>
</dbReference>
<dbReference type="EC" id="2.7.13.3" evidence="3"/>
<keyword evidence="5" id="KW-0808">Transferase</keyword>
<dbReference type="CDD" id="cd17546">
    <property type="entry name" value="REC_hyHK_CKI1_RcsC-like"/>
    <property type="match status" value="1"/>
</dbReference>
<feature type="domain" description="PAS" evidence="16">
    <location>
        <begin position="167"/>
        <end position="218"/>
    </location>
</feature>
<dbReference type="InterPro" id="IPR000700">
    <property type="entry name" value="PAS-assoc_C"/>
</dbReference>
<organism evidence="18 19">
    <name type="scientific">Paenibacillus xylanilyticus</name>
    <dbReference type="NCBI Taxonomy" id="248903"/>
    <lineage>
        <taxon>Bacteria</taxon>
        <taxon>Bacillati</taxon>
        <taxon>Bacillota</taxon>
        <taxon>Bacilli</taxon>
        <taxon>Bacillales</taxon>
        <taxon>Paenibacillaceae</taxon>
        <taxon>Paenibacillus</taxon>
    </lineage>
</organism>
<dbReference type="PANTHER" id="PTHR45339:SF1">
    <property type="entry name" value="HYBRID SIGNAL TRANSDUCTION HISTIDINE KINASE J"/>
    <property type="match status" value="1"/>
</dbReference>
<feature type="domain" description="PAC" evidence="17">
    <location>
        <begin position="221"/>
        <end position="273"/>
    </location>
</feature>
<dbReference type="Gene3D" id="1.10.287.130">
    <property type="match status" value="1"/>
</dbReference>
<dbReference type="InterPro" id="IPR036097">
    <property type="entry name" value="HisK_dim/P_sf"/>
</dbReference>
<dbReference type="InterPro" id="IPR011006">
    <property type="entry name" value="CheY-like_superfamily"/>
</dbReference>
<evidence type="ECO:0000256" key="10">
    <source>
        <dbReference type="ARBA" id="ARBA00064003"/>
    </source>
</evidence>
<dbReference type="CDD" id="cd00130">
    <property type="entry name" value="PAS"/>
    <property type="match status" value="4"/>
</dbReference>
<dbReference type="Pfam" id="PF00072">
    <property type="entry name" value="Response_reg"/>
    <property type="match status" value="1"/>
</dbReference>
<dbReference type="SMART" id="SM00086">
    <property type="entry name" value="PAC"/>
    <property type="match status" value="4"/>
</dbReference>
<dbReference type="SMART" id="SM00091">
    <property type="entry name" value="PAS"/>
    <property type="match status" value="4"/>
</dbReference>
<dbReference type="InterPro" id="IPR036890">
    <property type="entry name" value="HATPase_C_sf"/>
</dbReference>
<dbReference type="Proteomes" id="UP000526125">
    <property type="component" value="Unassembled WGS sequence"/>
</dbReference>
<feature type="domain" description="Histidine kinase" evidence="14">
    <location>
        <begin position="538"/>
        <end position="762"/>
    </location>
</feature>
<dbReference type="AlphaFoldDB" id="A0A7Y6BXC4"/>
<keyword evidence="8" id="KW-0067">ATP-binding</keyword>
<evidence type="ECO:0000256" key="1">
    <source>
        <dbReference type="ARBA" id="ARBA00000085"/>
    </source>
</evidence>
<dbReference type="InterPro" id="IPR004358">
    <property type="entry name" value="Sig_transdc_His_kin-like_C"/>
</dbReference>
<keyword evidence="7" id="KW-0418">Kinase</keyword>
<dbReference type="Gene3D" id="3.30.565.10">
    <property type="entry name" value="Histidine kinase-like ATPase, C-terminal domain"/>
    <property type="match status" value="1"/>
</dbReference>
<evidence type="ECO:0000259" key="16">
    <source>
        <dbReference type="PROSITE" id="PS50112"/>
    </source>
</evidence>
<evidence type="ECO:0000259" key="17">
    <source>
        <dbReference type="PROSITE" id="PS50113"/>
    </source>
</evidence>
<dbReference type="InterPro" id="IPR001789">
    <property type="entry name" value="Sig_transdc_resp-reg_receiver"/>
</dbReference>
<dbReference type="PANTHER" id="PTHR45339">
    <property type="entry name" value="HYBRID SIGNAL TRANSDUCTION HISTIDINE KINASE J"/>
    <property type="match status" value="1"/>
</dbReference>
<feature type="domain" description="PAS" evidence="16">
    <location>
        <begin position="270"/>
        <end position="340"/>
    </location>
</feature>
<feature type="domain" description="PAS" evidence="16">
    <location>
        <begin position="401"/>
        <end position="439"/>
    </location>
</feature>
<sequence length="913" mass="102324">MSNPITENRSLFEQLYKYAPIGIAVASHVNGHWLQLNPAFCEMLGFKEDELIDSPIVHMIHDDDLEIEELRSKFWDMTNGISQMYETEVRLKHKDGSLLWSAVRACIVRDEASGDPLYLLVQAADITNQKEAEQRLIEQRKQLEESNRISRLLTESSLDLIAIHCADSERTFKYVSPACQSMLGYEPEEMIGQSGLFCIHPADIPLVEAYVAGQIQGLAPDRISYRLLHKDGSVVWADTISHYVYDKKGNLQEMIAVTRDMTASKKQQQSLQEYQSLFDCNPLGVASLDLEGNLLKANVSQELLTGHSKEELLSQSFDHLIDPVDLAKTRYHFEESVKGDAQSYEIGLIHQDGRRIETRVINVPIILEDRVVGVYGITSDITESKRYVEEIENLSYERALILNAMSEGVIGLDQNGRLIFANPAASEMVGFCPSEMNGRHFEHIILQMQSEAIPYPLNETPIVKAVREGRSLPRTESVFWRQDGSSFLAEFQLKPIMDQGNTRGGVLVFRDMTSVKDIIRAKEAAEQADRAKSEFLAIMSHELRTPLNGIMGMAHLLKETELDAEQSGFAEIIIDSGESLLHILNEILDFSKIEAGKMDLSREAVDIQEMLANVVELFALKAAEKNIELYCEMSNRIPERVRGDETRIRQILINLVGNAVKFTEKGSIQIRVDASVAEDGDPNKLNLSFVVKDTGIGIPMDKQHQLFQSFSQLDPAINRKYGGTGLGLAISKKLVELMGGAIGVQSEMGKGAEFHFTLLLEKWQDESGDVVEGSEETDGYDDQSQLAANIRILIAEDQPVNSHLMEELLRKHGGVCDIVENGDEAVRALERESYDIVFMDIKMPIMDGIEATCKIRQTHPEIPVIAAITAFAGASDREACLQCGMQDFISKPFSSSEITRVLRTWVPYIRAHR</sequence>
<dbReference type="RefSeq" id="WP_175396242.1">
    <property type="nucleotide sequence ID" value="NZ_JABMCB010000185.1"/>
</dbReference>
<dbReference type="FunFam" id="1.10.287.130:FF:000002">
    <property type="entry name" value="Two-component osmosensing histidine kinase"/>
    <property type="match status" value="1"/>
</dbReference>
<dbReference type="SUPFAM" id="SSF47384">
    <property type="entry name" value="Homodimeric domain of signal transducing histidine kinase"/>
    <property type="match status" value="1"/>
</dbReference>
<dbReference type="GO" id="GO:0000155">
    <property type="term" value="F:phosphorelay sensor kinase activity"/>
    <property type="evidence" value="ECO:0007669"/>
    <property type="project" value="InterPro"/>
</dbReference>
<evidence type="ECO:0000256" key="11">
    <source>
        <dbReference type="ARBA" id="ARBA00068150"/>
    </source>
</evidence>
<evidence type="ECO:0000256" key="7">
    <source>
        <dbReference type="ARBA" id="ARBA00022777"/>
    </source>
</evidence>
<dbReference type="InterPro" id="IPR005467">
    <property type="entry name" value="His_kinase_dom"/>
</dbReference>
<keyword evidence="6" id="KW-0547">Nucleotide-binding</keyword>
<evidence type="ECO:0000313" key="19">
    <source>
        <dbReference type="Proteomes" id="UP000526125"/>
    </source>
</evidence>
<dbReference type="PROSITE" id="PS50112">
    <property type="entry name" value="PAS"/>
    <property type="match status" value="4"/>
</dbReference>
<evidence type="ECO:0000256" key="6">
    <source>
        <dbReference type="ARBA" id="ARBA00022741"/>
    </source>
</evidence>
<evidence type="ECO:0000256" key="9">
    <source>
        <dbReference type="ARBA" id="ARBA00023012"/>
    </source>
</evidence>
<dbReference type="InterPro" id="IPR013655">
    <property type="entry name" value="PAS_fold_3"/>
</dbReference>
<dbReference type="Pfam" id="PF00512">
    <property type="entry name" value="HisKA"/>
    <property type="match status" value="1"/>
</dbReference>
<name>A0A7Y6BXC4_9BACL</name>
<evidence type="ECO:0000256" key="3">
    <source>
        <dbReference type="ARBA" id="ARBA00012438"/>
    </source>
</evidence>
<comment type="similarity">
    <text evidence="2">In the N-terminal section; belongs to the phytochrome family.</text>
</comment>
<dbReference type="PROSITE" id="PS50113">
    <property type="entry name" value="PAC"/>
    <property type="match status" value="3"/>
</dbReference>
<evidence type="ECO:0000259" key="15">
    <source>
        <dbReference type="PROSITE" id="PS50110"/>
    </source>
</evidence>
<evidence type="ECO:0000259" key="14">
    <source>
        <dbReference type="PROSITE" id="PS50109"/>
    </source>
</evidence>
<dbReference type="SUPFAM" id="SSF55874">
    <property type="entry name" value="ATPase domain of HSP90 chaperone/DNA topoisomerase II/histidine kinase"/>
    <property type="match status" value="1"/>
</dbReference>
<dbReference type="CDD" id="cd00082">
    <property type="entry name" value="HisKA"/>
    <property type="match status" value="1"/>
</dbReference>
<evidence type="ECO:0000256" key="13">
    <source>
        <dbReference type="PROSITE-ProRule" id="PRU00169"/>
    </source>
</evidence>
<dbReference type="PROSITE" id="PS50109">
    <property type="entry name" value="HIS_KIN"/>
    <property type="match status" value="1"/>
</dbReference>
<dbReference type="Pfam" id="PF13426">
    <property type="entry name" value="PAS_9"/>
    <property type="match status" value="2"/>
</dbReference>
<keyword evidence="9" id="KW-0902">Two-component regulatory system</keyword>
<feature type="domain" description="PAC" evidence="17">
    <location>
        <begin position="342"/>
        <end position="393"/>
    </location>
</feature>
<reference evidence="18 19" key="1">
    <citation type="submission" date="2020-05" db="EMBL/GenBank/DDBJ databases">
        <title>Genome Sequencing of Type Strains.</title>
        <authorList>
            <person name="Lemaire J.F."/>
            <person name="Inderbitzin P."/>
            <person name="Gregorio O.A."/>
            <person name="Collins S.B."/>
            <person name="Wespe N."/>
            <person name="Knight-Connoni V."/>
        </authorList>
    </citation>
    <scope>NUCLEOTIDE SEQUENCE [LARGE SCALE GENOMIC DNA]</scope>
    <source>
        <strain evidence="18 19">LMG 21957</strain>
    </source>
</reference>
<dbReference type="NCBIfam" id="TIGR00229">
    <property type="entry name" value="sensory_box"/>
    <property type="match status" value="4"/>
</dbReference>
<dbReference type="SMART" id="SM00387">
    <property type="entry name" value="HATPase_c"/>
    <property type="match status" value="1"/>
</dbReference>
<gene>
    <name evidence="18" type="ORF">HP552_15080</name>
</gene>
<dbReference type="CDD" id="cd16922">
    <property type="entry name" value="HATPase_EvgS-ArcB-TorS-like"/>
    <property type="match status" value="1"/>
</dbReference>
<dbReference type="FunFam" id="3.30.565.10:FF:000010">
    <property type="entry name" value="Sensor histidine kinase RcsC"/>
    <property type="match status" value="1"/>
</dbReference>
<dbReference type="InterPro" id="IPR003594">
    <property type="entry name" value="HATPase_dom"/>
</dbReference>
<dbReference type="EMBL" id="JABMCB010000185">
    <property type="protein sequence ID" value="NUU76551.1"/>
    <property type="molecule type" value="Genomic_DNA"/>
</dbReference>
<dbReference type="InterPro" id="IPR000014">
    <property type="entry name" value="PAS"/>
</dbReference>
<evidence type="ECO:0000313" key="18">
    <source>
        <dbReference type="EMBL" id="NUU76551.1"/>
    </source>
</evidence>
<dbReference type="Gene3D" id="3.30.450.20">
    <property type="entry name" value="PAS domain"/>
    <property type="match status" value="4"/>
</dbReference>
<feature type="modified residue" description="4-aspartylphosphate" evidence="13">
    <location>
        <position position="840"/>
    </location>
</feature>
<evidence type="ECO:0000256" key="8">
    <source>
        <dbReference type="ARBA" id="ARBA00022840"/>
    </source>
</evidence>
<dbReference type="PROSITE" id="PS50110">
    <property type="entry name" value="RESPONSE_REGULATORY"/>
    <property type="match status" value="1"/>
</dbReference>
<dbReference type="SMART" id="SM00448">
    <property type="entry name" value="REC"/>
    <property type="match status" value="1"/>
</dbReference>
<dbReference type="Gene3D" id="3.40.50.2300">
    <property type="match status" value="1"/>
</dbReference>
<comment type="caution">
    <text evidence="18">The sequence shown here is derived from an EMBL/GenBank/DDBJ whole genome shotgun (WGS) entry which is preliminary data.</text>
</comment>
<dbReference type="SUPFAM" id="SSF52172">
    <property type="entry name" value="CheY-like"/>
    <property type="match status" value="1"/>
</dbReference>
<protein>
    <recommendedName>
        <fullName evidence="12">Circadian input-output histidine kinase CikA</fullName>
        <ecNumber evidence="3">2.7.13.3</ecNumber>
    </recommendedName>
    <alternativeName>
        <fullName evidence="11">Sensory/regulatory protein RpfC</fullName>
    </alternativeName>
</protein>
<keyword evidence="19" id="KW-1185">Reference proteome</keyword>
<dbReference type="Pfam" id="PF02518">
    <property type="entry name" value="HATPase_c"/>
    <property type="match status" value="1"/>
</dbReference>
<dbReference type="InterPro" id="IPR003661">
    <property type="entry name" value="HisK_dim/P_dom"/>
</dbReference>
<comment type="catalytic activity">
    <reaction evidence="1">
        <text>ATP + protein L-histidine = ADP + protein N-phospho-L-histidine.</text>
        <dbReference type="EC" id="2.7.13.3"/>
    </reaction>
</comment>
<dbReference type="InterPro" id="IPR035965">
    <property type="entry name" value="PAS-like_dom_sf"/>
</dbReference>
<comment type="subunit">
    <text evidence="10">At low DSF concentrations, interacts with RpfF.</text>
</comment>
<dbReference type="SUPFAM" id="SSF55785">
    <property type="entry name" value="PYP-like sensor domain (PAS domain)"/>
    <property type="match status" value="4"/>
</dbReference>
<evidence type="ECO:0000256" key="2">
    <source>
        <dbReference type="ARBA" id="ARBA00006402"/>
    </source>
</evidence>
<feature type="domain" description="PAS" evidence="16">
    <location>
        <begin position="30"/>
        <end position="66"/>
    </location>
</feature>
<dbReference type="InterPro" id="IPR001610">
    <property type="entry name" value="PAC"/>
</dbReference>
<evidence type="ECO:0000256" key="12">
    <source>
        <dbReference type="ARBA" id="ARBA00074306"/>
    </source>
</evidence>
<keyword evidence="4 13" id="KW-0597">Phosphoprotein</keyword>
<feature type="domain" description="PAC" evidence="17">
    <location>
        <begin position="85"/>
        <end position="138"/>
    </location>
</feature>
<dbReference type="Pfam" id="PF08447">
    <property type="entry name" value="PAS_3"/>
    <property type="match status" value="2"/>
</dbReference>